<accession>Q21ZN9</accession>
<dbReference type="EMBL" id="CP000267">
    <property type="protein sequence ID" value="ABD68764.1"/>
    <property type="molecule type" value="Genomic_DNA"/>
</dbReference>
<dbReference type="PROSITE" id="PS50885">
    <property type="entry name" value="HAMP"/>
    <property type="match status" value="1"/>
</dbReference>
<dbReference type="InterPro" id="IPR035919">
    <property type="entry name" value="EAL_sf"/>
</dbReference>
<dbReference type="RefSeq" id="WP_011463334.1">
    <property type="nucleotide sequence ID" value="NC_007908.1"/>
</dbReference>
<dbReference type="SMART" id="SM00086">
    <property type="entry name" value="PAC"/>
    <property type="match status" value="2"/>
</dbReference>
<dbReference type="eggNOG" id="COG5001">
    <property type="taxonomic scope" value="Bacteria"/>
</dbReference>
<keyword evidence="2" id="KW-1133">Transmembrane helix</keyword>
<dbReference type="PANTHER" id="PTHR44757">
    <property type="entry name" value="DIGUANYLATE CYCLASE DGCP"/>
    <property type="match status" value="1"/>
</dbReference>
<dbReference type="SUPFAM" id="SSF55785">
    <property type="entry name" value="PYP-like sensor domain (PAS domain)"/>
    <property type="match status" value="2"/>
</dbReference>
<dbReference type="InterPro" id="IPR052155">
    <property type="entry name" value="Biofilm_reg_signaling"/>
</dbReference>
<dbReference type="InterPro" id="IPR000160">
    <property type="entry name" value="GGDEF_dom"/>
</dbReference>
<name>Q21ZN9_ALBFT</name>
<keyword evidence="1" id="KW-0175">Coiled coil</keyword>
<proteinExistence type="predicted"/>
<dbReference type="SMART" id="SM00052">
    <property type="entry name" value="EAL"/>
    <property type="match status" value="1"/>
</dbReference>
<dbReference type="CDD" id="cd00130">
    <property type="entry name" value="PAS"/>
    <property type="match status" value="2"/>
</dbReference>
<dbReference type="SUPFAM" id="SSF141868">
    <property type="entry name" value="EAL domain-like"/>
    <property type="match status" value="1"/>
</dbReference>
<dbReference type="Pfam" id="PF00990">
    <property type="entry name" value="GGDEF"/>
    <property type="match status" value="1"/>
</dbReference>
<dbReference type="GO" id="GO:0016020">
    <property type="term" value="C:membrane"/>
    <property type="evidence" value="ECO:0007669"/>
    <property type="project" value="InterPro"/>
</dbReference>
<feature type="transmembrane region" description="Helical" evidence="2">
    <location>
        <begin position="293"/>
        <end position="312"/>
    </location>
</feature>
<feature type="coiled-coil region" evidence="1">
    <location>
        <begin position="354"/>
        <end position="381"/>
    </location>
</feature>
<dbReference type="Gene3D" id="6.10.340.10">
    <property type="match status" value="1"/>
</dbReference>
<protein>
    <submittedName>
        <fullName evidence="8">Diguanylate cyclase/phosphodiesterase with PAS/PAC sensor(S)</fullName>
    </submittedName>
</protein>
<dbReference type="Proteomes" id="UP000008332">
    <property type="component" value="Chromosome"/>
</dbReference>
<feature type="domain" description="GGDEF" evidence="7">
    <location>
        <begin position="650"/>
        <end position="789"/>
    </location>
</feature>
<dbReference type="Pfam" id="PF00563">
    <property type="entry name" value="EAL"/>
    <property type="match status" value="1"/>
</dbReference>
<dbReference type="InterPro" id="IPR003660">
    <property type="entry name" value="HAMP_dom"/>
</dbReference>
<gene>
    <name evidence="8" type="ordered locus">Rfer_1021</name>
</gene>
<dbReference type="Gene3D" id="3.30.70.270">
    <property type="match status" value="1"/>
</dbReference>
<dbReference type="CDD" id="cd12914">
    <property type="entry name" value="PDC1_DGC_like"/>
    <property type="match status" value="1"/>
</dbReference>
<dbReference type="eggNOG" id="COG4191">
    <property type="taxonomic scope" value="Bacteria"/>
</dbReference>
<dbReference type="GO" id="GO:0007165">
    <property type="term" value="P:signal transduction"/>
    <property type="evidence" value="ECO:0007669"/>
    <property type="project" value="InterPro"/>
</dbReference>
<feature type="transmembrane region" description="Helical" evidence="2">
    <location>
        <begin position="15"/>
        <end position="34"/>
    </location>
</feature>
<sequence length="1051" mass="116263">MNFHLLHLRSLKTRVTLFTLTIFMVSMWTLAFNTNRMLHADMERVLGERQFATVSMKAEEVNEELERRMQALENVAHRVSPALLANPAALQALLEEHVILQSLFNGGTYVTRTDGTAIASLPVSANRISINYLDRDYLAAALKEGRTIVGRPVLGKSINAPILGIGLPIRDTKGLVIGALAGVINLGQPNFLDKIAASHYGKTGGYLLIAPQHNLFITATDKSRIMQPLPAPGLNPMQDRYMQGFNGFGTAVNSHGIEMLSAAQRVPVAGWVAIALLPTAEAFAPINVMHQRMLLTTLFLTLLAGALTWWVLRRELLPLFKAARSLATQAETDQLPQPLPLTRQDETDQLISGFNRLLQTLTRREESLKESEEQHRRLIDNSHDVIYTLTKAGVFTFMSSAWTALLGHPLNQVVGQTVFTFVHPEDVAVCTAFMQGVMATGQSLEGIELRLRHLDGGWRWFHTNAVPLKNETGKVIGLQGSAMDVTVRKLAEEDTRIAATAFESQQGMIITNAEKVILRVNKAFTEITGYTMEEALGQTPRLLKSDRHDAGFYGAMWASVARSGSWQGEIWRQRKSGEQYPEWLSINAVKDAAGLVTHYVGVFSDITERKISEEKIDRLAFYDALTGLPNRRLMIDRLQQALAATARHHCKGALLLVDLDNFKTLNDTLGHDQGDLLLQHAARRLSACLRESDTVARVGGDEFIVLMEDMSQSDQEVATQAKALGEKIIDTLGQPYQFGSSSHYSTASIGITLFDGAQQESTEEPMKQVELAMYQAKAAGRNTLRFFDPQMQAVVTARAVLENGLREALEQNQFLLHYQAQMVGGRQITGVEALVRWRDPRRGMVSPVEFIPLAEETGLILSLGQWVLETACTQLARWATRAEMEHLTVAVNVSANQFQQGDFVEQVLAVLERTGANPNRLKLELTESMLISNVEGVIAKMSALKGRGVCFSLDDFGTGYSSLSYLKRLPLDQLKIDQGFVRDILIDSNDAAIAKMVIALAESLGLSVIAEGVETEAQRDFLAGLGCHAYQGYLFCKPLPLEEFEAFLQRA</sequence>
<evidence type="ECO:0000259" key="4">
    <source>
        <dbReference type="PROSITE" id="PS50113"/>
    </source>
</evidence>
<feature type="domain" description="EAL" evidence="5">
    <location>
        <begin position="798"/>
        <end position="1051"/>
    </location>
</feature>
<evidence type="ECO:0000313" key="8">
    <source>
        <dbReference type="EMBL" id="ABD68764.1"/>
    </source>
</evidence>
<feature type="domain" description="PAS" evidence="3">
    <location>
        <begin position="508"/>
        <end position="539"/>
    </location>
</feature>
<dbReference type="InterPro" id="IPR000700">
    <property type="entry name" value="PAS-assoc_C"/>
</dbReference>
<dbReference type="PROSITE" id="PS50883">
    <property type="entry name" value="EAL"/>
    <property type="match status" value="1"/>
</dbReference>
<dbReference type="Pfam" id="PF13426">
    <property type="entry name" value="PAS_9"/>
    <property type="match status" value="1"/>
</dbReference>
<dbReference type="InterPro" id="IPR013655">
    <property type="entry name" value="PAS_fold_3"/>
</dbReference>
<feature type="domain" description="PAC" evidence="4">
    <location>
        <begin position="566"/>
        <end position="618"/>
    </location>
</feature>
<dbReference type="FunFam" id="3.20.20.450:FF:000001">
    <property type="entry name" value="Cyclic di-GMP phosphodiesterase yahA"/>
    <property type="match status" value="1"/>
</dbReference>
<dbReference type="NCBIfam" id="TIGR00229">
    <property type="entry name" value="sensory_box"/>
    <property type="match status" value="2"/>
</dbReference>
<dbReference type="AlphaFoldDB" id="Q21ZN9"/>
<dbReference type="CDD" id="cd18774">
    <property type="entry name" value="PDC2_HK_sensor"/>
    <property type="match status" value="1"/>
</dbReference>
<dbReference type="SMART" id="SM00267">
    <property type="entry name" value="GGDEF"/>
    <property type="match status" value="1"/>
</dbReference>
<reference evidence="9" key="1">
    <citation type="submission" date="2006-02" db="EMBL/GenBank/DDBJ databases">
        <title>Complete sequence of chromosome of Rhodoferax ferrireducens DSM 15236.</title>
        <authorList>
            <person name="Copeland A."/>
            <person name="Lucas S."/>
            <person name="Lapidus A."/>
            <person name="Barry K."/>
            <person name="Detter J.C."/>
            <person name="Glavina del Rio T."/>
            <person name="Hammon N."/>
            <person name="Israni S."/>
            <person name="Pitluck S."/>
            <person name="Brettin T."/>
            <person name="Bruce D."/>
            <person name="Han C."/>
            <person name="Tapia R."/>
            <person name="Gilna P."/>
            <person name="Kiss H."/>
            <person name="Schmutz J."/>
            <person name="Larimer F."/>
            <person name="Land M."/>
            <person name="Kyrpides N."/>
            <person name="Ivanova N."/>
            <person name="Richardson P."/>
        </authorList>
    </citation>
    <scope>NUCLEOTIDE SEQUENCE [LARGE SCALE GENOMIC DNA]</scope>
    <source>
        <strain evidence="9">ATCC BAA-621 / DSM 15236 / T118</strain>
    </source>
</reference>
<feature type="domain" description="PAC" evidence="4">
    <location>
        <begin position="445"/>
        <end position="497"/>
    </location>
</feature>
<dbReference type="PROSITE" id="PS50112">
    <property type="entry name" value="PAS"/>
    <property type="match status" value="2"/>
</dbReference>
<dbReference type="Gene3D" id="3.20.20.450">
    <property type="entry name" value="EAL domain"/>
    <property type="match status" value="1"/>
</dbReference>
<dbReference type="CDD" id="cd01948">
    <property type="entry name" value="EAL"/>
    <property type="match status" value="1"/>
</dbReference>
<dbReference type="InterPro" id="IPR000014">
    <property type="entry name" value="PAS"/>
</dbReference>
<dbReference type="PROSITE" id="PS50113">
    <property type="entry name" value="PAC"/>
    <property type="match status" value="2"/>
</dbReference>
<dbReference type="STRING" id="338969.Rfer_1021"/>
<feature type="domain" description="PAS" evidence="3">
    <location>
        <begin position="371"/>
        <end position="441"/>
    </location>
</feature>
<dbReference type="PROSITE" id="PS50887">
    <property type="entry name" value="GGDEF"/>
    <property type="match status" value="1"/>
</dbReference>
<dbReference type="SMART" id="SM00091">
    <property type="entry name" value="PAS"/>
    <property type="match status" value="2"/>
</dbReference>
<evidence type="ECO:0000313" key="9">
    <source>
        <dbReference type="Proteomes" id="UP000008332"/>
    </source>
</evidence>
<dbReference type="InterPro" id="IPR043128">
    <property type="entry name" value="Rev_trsase/Diguanyl_cyclase"/>
</dbReference>
<organism evidence="8 9">
    <name type="scientific">Albidiferax ferrireducens (strain ATCC BAA-621 / DSM 15236 / T118)</name>
    <name type="common">Rhodoferax ferrireducens</name>
    <dbReference type="NCBI Taxonomy" id="338969"/>
    <lineage>
        <taxon>Bacteria</taxon>
        <taxon>Pseudomonadati</taxon>
        <taxon>Pseudomonadota</taxon>
        <taxon>Betaproteobacteria</taxon>
        <taxon>Burkholderiales</taxon>
        <taxon>Comamonadaceae</taxon>
        <taxon>Rhodoferax</taxon>
    </lineage>
</organism>
<dbReference type="HOGENOM" id="CLU_000445_70_44_4"/>
<dbReference type="OrthoDB" id="9813903at2"/>
<dbReference type="InterPro" id="IPR001633">
    <property type="entry name" value="EAL_dom"/>
</dbReference>
<evidence type="ECO:0000256" key="1">
    <source>
        <dbReference type="SAM" id="Coils"/>
    </source>
</evidence>
<dbReference type="SUPFAM" id="SSF55073">
    <property type="entry name" value="Nucleotide cyclase"/>
    <property type="match status" value="1"/>
</dbReference>
<evidence type="ECO:0000259" key="5">
    <source>
        <dbReference type="PROSITE" id="PS50883"/>
    </source>
</evidence>
<dbReference type="InterPro" id="IPR035965">
    <property type="entry name" value="PAS-like_dom_sf"/>
</dbReference>
<dbReference type="Pfam" id="PF08447">
    <property type="entry name" value="PAS_3"/>
    <property type="match status" value="1"/>
</dbReference>
<dbReference type="InterPro" id="IPR001610">
    <property type="entry name" value="PAC"/>
</dbReference>
<dbReference type="PANTHER" id="PTHR44757:SF2">
    <property type="entry name" value="BIOFILM ARCHITECTURE MAINTENANCE PROTEIN MBAA"/>
    <property type="match status" value="1"/>
</dbReference>
<keyword evidence="2" id="KW-0812">Transmembrane</keyword>
<evidence type="ECO:0000259" key="6">
    <source>
        <dbReference type="PROSITE" id="PS50885"/>
    </source>
</evidence>
<dbReference type="KEGG" id="rfr:Rfer_1021"/>
<evidence type="ECO:0000256" key="2">
    <source>
        <dbReference type="SAM" id="Phobius"/>
    </source>
</evidence>
<keyword evidence="9" id="KW-1185">Reference proteome</keyword>
<dbReference type="Gene3D" id="3.30.450.20">
    <property type="entry name" value="PAS domain"/>
    <property type="match status" value="3"/>
</dbReference>
<keyword evidence="2" id="KW-0472">Membrane</keyword>
<dbReference type="NCBIfam" id="TIGR00254">
    <property type="entry name" value="GGDEF"/>
    <property type="match status" value="1"/>
</dbReference>
<evidence type="ECO:0000259" key="3">
    <source>
        <dbReference type="PROSITE" id="PS50112"/>
    </source>
</evidence>
<feature type="domain" description="HAMP" evidence="6">
    <location>
        <begin position="321"/>
        <end position="366"/>
    </location>
</feature>
<evidence type="ECO:0000259" key="7">
    <source>
        <dbReference type="PROSITE" id="PS50887"/>
    </source>
</evidence>
<dbReference type="InterPro" id="IPR029787">
    <property type="entry name" value="Nucleotide_cyclase"/>
</dbReference>
<dbReference type="CDD" id="cd01949">
    <property type="entry name" value="GGDEF"/>
    <property type="match status" value="1"/>
</dbReference>